<feature type="domain" description="Autophagy protein ATG17-like" evidence="9">
    <location>
        <begin position="163"/>
        <end position="504"/>
    </location>
</feature>
<dbReference type="GO" id="GO:0015031">
    <property type="term" value="P:protein transport"/>
    <property type="evidence" value="ECO:0007669"/>
    <property type="project" value="UniProtKB-KW"/>
</dbReference>
<organism evidence="11 12">
    <name type="scientific">Acaulospora morrowiae</name>
    <dbReference type="NCBI Taxonomy" id="94023"/>
    <lineage>
        <taxon>Eukaryota</taxon>
        <taxon>Fungi</taxon>
        <taxon>Fungi incertae sedis</taxon>
        <taxon>Mucoromycota</taxon>
        <taxon>Glomeromycotina</taxon>
        <taxon>Glomeromycetes</taxon>
        <taxon>Diversisporales</taxon>
        <taxon>Acaulosporaceae</taxon>
        <taxon>Acaulospora</taxon>
    </lineage>
</organism>
<evidence type="ECO:0000256" key="8">
    <source>
        <dbReference type="SAM" id="MobiDB-lite"/>
    </source>
</evidence>
<feature type="region of interest" description="Disordered" evidence="8">
    <location>
        <begin position="1160"/>
        <end position="1179"/>
    </location>
</feature>
<evidence type="ECO:0000256" key="1">
    <source>
        <dbReference type="ARBA" id="ARBA00009729"/>
    </source>
</evidence>
<dbReference type="GO" id="GO:0019901">
    <property type="term" value="F:protein kinase binding"/>
    <property type="evidence" value="ECO:0007669"/>
    <property type="project" value="TreeGrafter"/>
</dbReference>
<accession>A0A9N8V6L6</accession>
<keyword evidence="12" id="KW-1185">Reference proteome</keyword>
<keyword evidence="6" id="KW-0472">Membrane</keyword>
<protein>
    <recommendedName>
        <fullName evidence="6">Autophagy-related protein 11</fullName>
    </recommendedName>
</protein>
<evidence type="ECO:0000259" key="10">
    <source>
        <dbReference type="Pfam" id="PF10377"/>
    </source>
</evidence>
<evidence type="ECO:0000256" key="3">
    <source>
        <dbReference type="ARBA" id="ARBA00022927"/>
    </source>
</evidence>
<feature type="region of interest" description="Disordered" evidence="8">
    <location>
        <begin position="1360"/>
        <end position="1394"/>
    </location>
</feature>
<evidence type="ECO:0000313" key="11">
    <source>
        <dbReference type="EMBL" id="CAG8444414.1"/>
    </source>
</evidence>
<evidence type="ECO:0000259" key="9">
    <source>
        <dbReference type="Pfam" id="PF04108"/>
    </source>
</evidence>
<dbReference type="GO" id="GO:0034045">
    <property type="term" value="C:phagophore assembly site membrane"/>
    <property type="evidence" value="ECO:0007669"/>
    <property type="project" value="UniProtKB-SubCell"/>
</dbReference>
<comment type="subunit">
    <text evidence="6">Homodimer.</text>
</comment>
<name>A0A9N8V6L6_9GLOM</name>
<dbReference type="Pfam" id="PF10377">
    <property type="entry name" value="ATG11"/>
    <property type="match status" value="1"/>
</dbReference>
<feature type="region of interest" description="Disordered" evidence="8">
    <location>
        <begin position="636"/>
        <end position="658"/>
    </location>
</feature>
<dbReference type="Proteomes" id="UP000789342">
    <property type="component" value="Unassembled WGS sequence"/>
</dbReference>
<proteinExistence type="inferred from homology"/>
<dbReference type="EMBL" id="CAJVPV010000139">
    <property type="protein sequence ID" value="CAG8444414.1"/>
    <property type="molecule type" value="Genomic_DNA"/>
</dbReference>
<feature type="compositionally biased region" description="Basic and acidic residues" evidence="8">
    <location>
        <begin position="1160"/>
        <end position="1171"/>
    </location>
</feature>
<keyword evidence="4 6" id="KW-0072">Autophagy</keyword>
<dbReference type="GO" id="GO:1903599">
    <property type="term" value="P:positive regulation of autophagy of mitochondrion"/>
    <property type="evidence" value="ECO:0007669"/>
    <property type="project" value="UniProtKB-UniRule"/>
</dbReference>
<keyword evidence="6" id="KW-0926">Vacuole</keyword>
<dbReference type="GO" id="GO:0034727">
    <property type="term" value="P:piecemeal microautophagy of the nucleus"/>
    <property type="evidence" value="ECO:0007669"/>
    <property type="project" value="TreeGrafter"/>
</dbReference>
<keyword evidence="2 6" id="KW-0813">Transport</keyword>
<dbReference type="GO" id="GO:0000045">
    <property type="term" value="P:autophagosome assembly"/>
    <property type="evidence" value="ECO:0007669"/>
    <property type="project" value="UniProtKB-UniRule"/>
</dbReference>
<dbReference type="GO" id="GO:0034517">
    <property type="term" value="P:ribophagy"/>
    <property type="evidence" value="ECO:0007669"/>
    <property type="project" value="TreeGrafter"/>
</dbReference>
<dbReference type="InterPro" id="IPR019460">
    <property type="entry name" value="Atg11_C"/>
</dbReference>
<sequence length="1394" mass="160354">MKVFRAETGKHVGILKTIDRYDDCRDYFVLLVVSEMGICRNVFKETRISLDSLKSELERVTGIPESSQILMTKIGLELKAEMMNEVVRASGKDEYIIFLFNRDSLDPNNSNSINSINSLTEDITLEPPVNVSLPKQNSRGTHYNISDELGNYVNLFQMHHTQGQSFVKTTLIHSEICERLYQEQRVQLMALEVALLNLNKHCCSVVEHYDSFHNYAEKEISRYENIIKSFPANMETLRRIKIHPEIQLSASSVINNKEPHSLADFVSQDKLVALANKGVEAFGQLSKEVTELNNEIRSIQQGTDVLRKKTYDSDFPKMEKALNHNKAYCDVIKKTAEKLEKGVTRVQEQVAKLLKSKVDVEKNIEAIGNLANYQLKEYFPEIKKLDDYIREQVIFFMKCKKATTSTLISNLQQISCLESNIASIPSKLSRLESEVRTKTQDYKLLAHVHQMPSAYAMTLIEIVRRKEYTKLLLAKSQQLAEIMAQFRDMEQKRRDRYRLDTKKYVPIKIPALDDSPPMCEISAVNMNDDRLPSFSKEDIQLFLNLIDQIRPAVMSQASLIRSSFSSLTPKVRIQQSYFDPLSTLQSNLVKLFGQVEGMNIEFENIIEKSSLFEKPNIDNASIMSRMRFTEGRLLSSKGIPSIPQNSRGSRRSRQSFSEDSAVTIGTDLLVEKIKQLDAAEEKIKAYEARIKNLENLLQTNFKASKNSVVAAAASGSETSNLKPSKTIDHQELFESNSRYYSPESLHSVELTEKRKLGKEQSDLKVEFRSLTNEHDKTFHEMEALKKRNSELESQYREMTRTHEKVLRENGVLEQKVLDLEKSYYDLQSSYSEVVDKNVSLESRLKELEASKSRSTNESSEITERYKRLQTEYDLSSARRRELEAMITELEKLNKELELRNISANTLESEQIEVLKDLKQKLRDAESECEKKDLELNSLRKEYYSEKECFLIEKNKLVETYEMQIEQIRKEKDETIRECESNEKNMLSEIEGWKETLEKMNTAREEIQVELGKSREKIRNVELDNSETKKTLEKVENLVGTITEIALECKSIVIAYDNSLNSKKDESSDSNPISMIRKICDISKYLNTELVKTRESLENSMLENSNLNVIITELRQSLQERTEFSRSLSKGLWNYYNNIRTLMRDLGFSLPVKSENRSIIKPTTADEEKDGQIKSPEPNLSDSYHAEDLGKFFANDYVDDQSWPKDRYETLITLTSKVNLDEVHSTIRKMPADAEALAKKHQKEAKLYKEKYKKVNMESKDKISFKNFKMGDLALFLPTRNTNAKNCWSAFNINYPNHYLQITDKISGQLLNRTYLVARIVDITEFLAGSDGSNPFDLPTGVKYYLLDVEGWQNTINNYHSRRSSTKSESGNNNRFLIDTGPGNKGSGNPLIGSP</sequence>
<dbReference type="GO" id="GO:0005774">
    <property type="term" value="C:vacuolar membrane"/>
    <property type="evidence" value="ECO:0007669"/>
    <property type="project" value="UniProtKB-SubCell"/>
</dbReference>
<evidence type="ECO:0000256" key="6">
    <source>
        <dbReference type="RuleBase" id="RU367075"/>
    </source>
</evidence>
<reference evidence="11" key="1">
    <citation type="submission" date="2021-06" db="EMBL/GenBank/DDBJ databases">
        <authorList>
            <person name="Kallberg Y."/>
            <person name="Tangrot J."/>
            <person name="Rosling A."/>
        </authorList>
    </citation>
    <scope>NUCLEOTIDE SEQUENCE</scope>
    <source>
        <strain evidence="11">CL551</strain>
    </source>
</reference>
<feature type="domain" description="Autophagy-related protein 11 C-terminal" evidence="10">
    <location>
        <begin position="1224"/>
        <end position="1349"/>
    </location>
</feature>
<comment type="similarity">
    <text evidence="1 6">Belongs to the ATG11 family.</text>
</comment>
<dbReference type="PANTHER" id="PTHR13222:SF1">
    <property type="entry name" value="RB1-INDUCIBLE COILED-COIL PROTEIN 1"/>
    <property type="match status" value="1"/>
</dbReference>
<evidence type="ECO:0000256" key="7">
    <source>
        <dbReference type="SAM" id="Coils"/>
    </source>
</evidence>
<dbReference type="GO" id="GO:0000422">
    <property type="term" value="P:autophagy of mitochondrion"/>
    <property type="evidence" value="ECO:0007669"/>
    <property type="project" value="TreeGrafter"/>
</dbReference>
<dbReference type="GO" id="GO:0060090">
    <property type="term" value="F:molecular adaptor activity"/>
    <property type="evidence" value="ECO:0007669"/>
    <property type="project" value="TreeGrafter"/>
</dbReference>
<keyword evidence="3 6" id="KW-0653">Protein transport</keyword>
<dbReference type="GO" id="GO:1990316">
    <property type="term" value="C:Atg1/ULK1 kinase complex"/>
    <property type="evidence" value="ECO:0007669"/>
    <property type="project" value="TreeGrafter"/>
</dbReference>
<dbReference type="OrthoDB" id="447953at2759"/>
<dbReference type="PANTHER" id="PTHR13222">
    <property type="entry name" value="RB1-INDUCIBLE COILED-COIL"/>
    <property type="match status" value="1"/>
</dbReference>
<evidence type="ECO:0000256" key="2">
    <source>
        <dbReference type="ARBA" id="ARBA00022448"/>
    </source>
</evidence>
<dbReference type="GO" id="GO:0061709">
    <property type="term" value="P:reticulophagy"/>
    <property type="evidence" value="ECO:0007669"/>
    <property type="project" value="TreeGrafter"/>
</dbReference>
<feature type="coiled-coil region" evidence="7">
    <location>
        <begin position="774"/>
        <end position="1037"/>
    </location>
</feature>
<comment type="caution">
    <text evidence="11">The sequence shown here is derived from an EMBL/GenBank/DDBJ whole genome shotgun (WGS) entry which is preliminary data.</text>
</comment>
<dbReference type="InterPro" id="IPR040040">
    <property type="entry name" value="ATG11"/>
</dbReference>
<evidence type="ECO:0000256" key="4">
    <source>
        <dbReference type="ARBA" id="ARBA00023006"/>
    </source>
</evidence>
<comment type="subcellular location">
    <subcellularLocation>
        <location evidence="6">Preautophagosomal structure membrane</location>
        <topology evidence="6">Peripheral membrane protein</topology>
    </subcellularLocation>
    <subcellularLocation>
        <location evidence="6">Vacuole membrane</location>
        <topology evidence="6">Peripheral membrane protein</topology>
    </subcellularLocation>
    <text evidence="6">During pexophagy, accumulates in the vacuolar membrane region, where the peroxisomes contact the vacuole.</text>
</comment>
<feature type="coiled-coil region" evidence="7">
    <location>
        <begin position="669"/>
        <end position="703"/>
    </location>
</feature>
<dbReference type="Pfam" id="PF04108">
    <property type="entry name" value="ATG17_like"/>
    <property type="match status" value="1"/>
</dbReference>
<evidence type="ECO:0000313" key="12">
    <source>
        <dbReference type="Proteomes" id="UP000789342"/>
    </source>
</evidence>
<comment type="function">
    <text evidence="6">Involved in cytoplasm to vacuole transport (Cvt), pexophagy, mitophagy and nucleophagy. Recruits mitochondria for their selective degradation via autophagy (mitophagy) during starvation. Works as scaffold proteins that recruit ATG proteins to the pre-autophagosome (PAS), the site of vesicle/autophagosome formation. Required for the Cvt vesicles completion.</text>
</comment>
<evidence type="ECO:0000256" key="5">
    <source>
        <dbReference type="ARBA" id="ARBA00023054"/>
    </source>
</evidence>
<gene>
    <name evidence="11" type="ORF">AMORRO_LOCUS515</name>
</gene>
<dbReference type="InterPro" id="IPR045326">
    <property type="entry name" value="ATG17-like_dom"/>
</dbReference>
<keyword evidence="5 7" id="KW-0175">Coiled coil</keyword>